<gene>
    <name evidence="1" type="ORF">HUG12_09750</name>
</gene>
<evidence type="ECO:0000313" key="2">
    <source>
        <dbReference type="Proteomes" id="UP000509626"/>
    </source>
</evidence>
<dbReference type="RefSeq" id="WP_179268574.1">
    <property type="nucleotide sequence ID" value="NZ_CP058579.1"/>
</dbReference>
<dbReference type="KEGG" id="halu:HUG12_09750"/>
<dbReference type="EMBL" id="CP058579">
    <property type="protein sequence ID" value="QLG61989.1"/>
    <property type="molecule type" value="Genomic_DNA"/>
</dbReference>
<protein>
    <recommendedName>
        <fullName evidence="3">EVE domain-containing protein</fullName>
    </recommendedName>
</protein>
<sequence length="161" mass="17892">MSTNVFLAPCDPGNIDRTVRSPVDLSEYPDHPSEVSGMDTVRFWGVRDGSDNETYFEKMESGDLVIFYQDGAYVGTGRIGTTFEDESAWASTTFWNGAPSTRIYTLKEFEQVSVPKSAVNAIFDYVADFNPQGLMRVADSRVSNSLASIKLAVERFSERTS</sequence>
<name>A0A7D5LBF9_9EURY</name>
<accession>A0A7D5LBF9</accession>
<keyword evidence="2" id="KW-1185">Reference proteome</keyword>
<evidence type="ECO:0000313" key="1">
    <source>
        <dbReference type="EMBL" id="QLG61989.1"/>
    </source>
</evidence>
<dbReference type="GeneID" id="56037743"/>
<proteinExistence type="predicted"/>
<evidence type="ECO:0008006" key="3">
    <source>
        <dbReference type="Google" id="ProtNLM"/>
    </source>
</evidence>
<reference evidence="1 2" key="1">
    <citation type="submission" date="2020-06" db="EMBL/GenBank/DDBJ databases">
        <title>NJ-3-1, isolated from saline soil.</title>
        <authorList>
            <person name="Cui H.L."/>
            <person name="Shi X."/>
        </authorList>
    </citation>
    <scope>NUCLEOTIDE SEQUENCE [LARGE SCALE GENOMIC DNA]</scope>
    <source>
        <strain evidence="1 2">NJ-3-1</strain>
    </source>
</reference>
<dbReference type="Proteomes" id="UP000509626">
    <property type="component" value="Chromosome"/>
</dbReference>
<dbReference type="AlphaFoldDB" id="A0A7D5LBF9"/>
<organism evidence="1 2">
    <name type="scientific">Halorarum salinum</name>
    <dbReference type="NCBI Taxonomy" id="2743089"/>
    <lineage>
        <taxon>Archaea</taxon>
        <taxon>Methanobacteriati</taxon>
        <taxon>Methanobacteriota</taxon>
        <taxon>Stenosarchaea group</taxon>
        <taxon>Halobacteria</taxon>
        <taxon>Halobacteriales</taxon>
        <taxon>Haloferacaceae</taxon>
        <taxon>Halorarum</taxon>
    </lineage>
</organism>
<dbReference type="OrthoDB" id="339314at2157"/>